<evidence type="ECO:0000256" key="1">
    <source>
        <dbReference type="ARBA" id="ARBA00022679"/>
    </source>
</evidence>
<protein>
    <submittedName>
        <fullName evidence="4">Sensor histidine kinase</fullName>
    </submittedName>
</protein>
<evidence type="ECO:0000256" key="2">
    <source>
        <dbReference type="ARBA" id="ARBA00022777"/>
    </source>
</evidence>
<comment type="caution">
    <text evidence="4">The sequence shown here is derived from an EMBL/GenBank/DDBJ whole genome shotgun (WGS) entry which is preliminary data.</text>
</comment>
<evidence type="ECO:0000313" key="5">
    <source>
        <dbReference type="Proteomes" id="UP001589532"/>
    </source>
</evidence>
<dbReference type="Gene3D" id="3.30.565.10">
    <property type="entry name" value="Histidine kinase-like ATPase, C-terminal domain"/>
    <property type="match status" value="1"/>
</dbReference>
<dbReference type="EMBL" id="JBHMBW010000054">
    <property type="protein sequence ID" value="MFB9629307.1"/>
    <property type="molecule type" value="Genomic_DNA"/>
</dbReference>
<evidence type="ECO:0000256" key="3">
    <source>
        <dbReference type="ARBA" id="ARBA00023012"/>
    </source>
</evidence>
<name>A0ABV5SCA6_9ACTN</name>
<dbReference type="Proteomes" id="UP001589532">
    <property type="component" value="Unassembled WGS sequence"/>
</dbReference>
<dbReference type="InterPro" id="IPR050482">
    <property type="entry name" value="Sensor_HK_TwoCompSys"/>
</dbReference>
<organism evidence="4 5">
    <name type="scientific">Nonomuraea helvata</name>
    <dbReference type="NCBI Taxonomy" id="37484"/>
    <lineage>
        <taxon>Bacteria</taxon>
        <taxon>Bacillati</taxon>
        <taxon>Actinomycetota</taxon>
        <taxon>Actinomycetes</taxon>
        <taxon>Streptosporangiales</taxon>
        <taxon>Streptosporangiaceae</taxon>
        <taxon>Nonomuraea</taxon>
    </lineage>
</organism>
<reference evidence="4 5" key="1">
    <citation type="submission" date="2024-09" db="EMBL/GenBank/DDBJ databases">
        <authorList>
            <person name="Sun Q."/>
            <person name="Mori K."/>
        </authorList>
    </citation>
    <scope>NUCLEOTIDE SEQUENCE [LARGE SCALE GENOMIC DNA]</scope>
    <source>
        <strain evidence="4 5">JCM 3143</strain>
    </source>
</reference>
<keyword evidence="3" id="KW-0902">Two-component regulatory system</keyword>
<sequence>MERLDEQSHEAEGLARMLEKLLDDWSARSGIAVEVWALPKGDVPGPAARNVFAAVQEALTGIERHGRARTVSIAVTLSLSGLRLTVSDDGHGLADSQDDREVAVMKACFAEIGGELTVNRVSGEGSTVTGIVPARALRS</sequence>
<dbReference type="GO" id="GO:0016301">
    <property type="term" value="F:kinase activity"/>
    <property type="evidence" value="ECO:0007669"/>
    <property type="project" value="UniProtKB-KW"/>
</dbReference>
<proteinExistence type="predicted"/>
<keyword evidence="5" id="KW-1185">Reference proteome</keyword>
<dbReference type="PANTHER" id="PTHR24421">
    <property type="entry name" value="NITRATE/NITRITE SENSOR PROTEIN NARX-RELATED"/>
    <property type="match status" value="1"/>
</dbReference>
<evidence type="ECO:0000313" key="4">
    <source>
        <dbReference type="EMBL" id="MFB9629307.1"/>
    </source>
</evidence>
<dbReference type="InterPro" id="IPR036890">
    <property type="entry name" value="HATPase_C_sf"/>
</dbReference>
<dbReference type="SUPFAM" id="SSF55874">
    <property type="entry name" value="ATPase domain of HSP90 chaperone/DNA topoisomerase II/histidine kinase"/>
    <property type="match status" value="1"/>
</dbReference>
<accession>A0ABV5SCA6</accession>
<dbReference type="PANTHER" id="PTHR24421:SF58">
    <property type="entry name" value="SIGNAL TRANSDUCTION HISTIDINE-PROTEIN KINASE_PHOSPHATASE UHPB"/>
    <property type="match status" value="1"/>
</dbReference>
<keyword evidence="2 4" id="KW-0418">Kinase</keyword>
<dbReference type="RefSeq" id="WP_344985778.1">
    <property type="nucleotide sequence ID" value="NZ_BAAAXV010000001.1"/>
</dbReference>
<gene>
    <name evidence="4" type="ORF">ACFFSA_40065</name>
</gene>
<keyword evidence="1" id="KW-0808">Transferase</keyword>